<name>A0A163S337_9BACL</name>
<dbReference type="AlphaFoldDB" id="A0A163S337"/>
<dbReference type="Proteomes" id="UP000076567">
    <property type="component" value="Unassembled WGS sequence"/>
</dbReference>
<reference evidence="2" key="1">
    <citation type="submission" date="2016-01" db="EMBL/GenBank/DDBJ databases">
        <title>Draft genome of Chromobacterium sp. F49.</title>
        <authorList>
            <person name="Hong K.W."/>
        </authorList>
    </citation>
    <scope>NUCLEOTIDE SEQUENCE [LARGE SCALE GENOMIC DNA]</scope>
    <source>
        <strain evidence="2">P7IIIA</strain>
    </source>
</reference>
<comment type="caution">
    <text evidence="1">The sequence shown here is derived from an EMBL/GenBank/DDBJ whole genome shotgun (WGS) entry which is preliminary data.</text>
</comment>
<accession>A0A163S337</accession>
<dbReference type="RefSeq" id="WP_066238615.1">
    <property type="nucleotide sequence ID" value="NZ_LRFC01000006.1"/>
</dbReference>
<keyword evidence="2" id="KW-1185">Reference proteome</keyword>
<proteinExistence type="predicted"/>
<dbReference type="EMBL" id="LRFC01000006">
    <property type="protein sequence ID" value="KZE68034.1"/>
    <property type="molecule type" value="Genomic_DNA"/>
</dbReference>
<protein>
    <submittedName>
        <fullName evidence="1">Uncharacterized protein</fullName>
    </submittedName>
</protein>
<sequence length="93" mass="10876">MLKKTWQKKLIGIAMRSDLFEQTVLIQFAKSPLSDYLFHLTKESKCTVQDVQSLLSFYVYKNPPSKTDKKQTEIYLSMYAHAVYRAVIQPQIN</sequence>
<organism evidence="1 2">
    <name type="scientific">Fictibacillus phosphorivorans</name>
    <dbReference type="NCBI Taxonomy" id="1221500"/>
    <lineage>
        <taxon>Bacteria</taxon>
        <taxon>Bacillati</taxon>
        <taxon>Bacillota</taxon>
        <taxon>Bacilli</taxon>
        <taxon>Bacillales</taxon>
        <taxon>Fictibacillaceae</taxon>
        <taxon>Fictibacillus</taxon>
    </lineage>
</organism>
<gene>
    <name evidence="1" type="ORF">AWM68_17850</name>
</gene>
<evidence type="ECO:0000313" key="2">
    <source>
        <dbReference type="Proteomes" id="UP000076567"/>
    </source>
</evidence>
<evidence type="ECO:0000313" key="1">
    <source>
        <dbReference type="EMBL" id="KZE68034.1"/>
    </source>
</evidence>